<dbReference type="Pfam" id="PF14300">
    <property type="entry name" value="DMP19"/>
    <property type="match status" value="1"/>
</dbReference>
<protein>
    <recommendedName>
        <fullName evidence="1">DNA mimic protein DMP19 C-terminal domain-containing protein</fullName>
    </recommendedName>
</protein>
<sequence length="125" mass="13724">MWDAYVEFGEADRSSLPIGQQRLYAVLDLRQEVSSGGFDSYFRYWGGDTAEIALDALPGLLGEDWAVLLRDAMSLMGAPYPRSADDRAAMLDAGDFDDALAALDDRLYRLEAVEDIGGRLTAHST</sequence>
<dbReference type="AlphaFoldDB" id="A0A852WNV5"/>
<proteinExistence type="predicted"/>
<dbReference type="RefSeq" id="WP_179549888.1">
    <property type="nucleotide sequence ID" value="NZ_JACCFI010000001.1"/>
</dbReference>
<evidence type="ECO:0000313" key="2">
    <source>
        <dbReference type="EMBL" id="NYG19636.1"/>
    </source>
</evidence>
<name>A0A852WNV5_9MICO</name>
<dbReference type="Gene3D" id="1.20.1420.60">
    <property type="match status" value="1"/>
</dbReference>
<feature type="domain" description="DNA mimic protein DMP19 C-terminal" evidence="1">
    <location>
        <begin position="15"/>
        <end position="118"/>
    </location>
</feature>
<gene>
    <name evidence="2" type="ORF">BJY17_000383</name>
</gene>
<evidence type="ECO:0000259" key="1">
    <source>
        <dbReference type="Pfam" id="PF14300"/>
    </source>
</evidence>
<dbReference type="Proteomes" id="UP000549066">
    <property type="component" value="Unassembled WGS sequence"/>
</dbReference>
<organism evidence="2 3">
    <name type="scientific">Agromyces hippuratus</name>
    <dbReference type="NCBI Taxonomy" id="286438"/>
    <lineage>
        <taxon>Bacteria</taxon>
        <taxon>Bacillati</taxon>
        <taxon>Actinomycetota</taxon>
        <taxon>Actinomycetes</taxon>
        <taxon>Micrococcales</taxon>
        <taxon>Microbacteriaceae</taxon>
        <taxon>Agromyces</taxon>
    </lineage>
</organism>
<accession>A0A852WNV5</accession>
<comment type="caution">
    <text evidence="2">The sequence shown here is derived from an EMBL/GenBank/DDBJ whole genome shotgun (WGS) entry which is preliminary data.</text>
</comment>
<keyword evidence="3" id="KW-1185">Reference proteome</keyword>
<dbReference type="EMBL" id="JACCFI010000001">
    <property type="protein sequence ID" value="NYG19636.1"/>
    <property type="molecule type" value="Genomic_DNA"/>
</dbReference>
<reference evidence="2 3" key="1">
    <citation type="submission" date="2020-07" db="EMBL/GenBank/DDBJ databases">
        <title>Sequencing the genomes of 1000 actinobacteria strains.</title>
        <authorList>
            <person name="Klenk H.-P."/>
        </authorList>
    </citation>
    <scope>NUCLEOTIDE SEQUENCE [LARGE SCALE GENOMIC DNA]</scope>
    <source>
        <strain evidence="2 3">DSM 8598</strain>
    </source>
</reference>
<dbReference type="InterPro" id="IPR025402">
    <property type="entry name" value="DMP19_C"/>
</dbReference>
<evidence type="ECO:0000313" key="3">
    <source>
        <dbReference type="Proteomes" id="UP000549066"/>
    </source>
</evidence>